<comment type="caution">
    <text evidence="4">The sequence shown here is derived from an EMBL/GenBank/DDBJ whole genome shotgun (WGS) entry which is preliminary data.</text>
</comment>
<dbReference type="PROSITE" id="PS00233">
    <property type="entry name" value="CHIT_BIND_RR_1"/>
    <property type="match status" value="1"/>
</dbReference>
<dbReference type="InterPro" id="IPR051217">
    <property type="entry name" value="Insect_Cuticle_Struc_Prot"/>
</dbReference>
<feature type="signal peptide" evidence="3">
    <location>
        <begin position="1"/>
        <end position="19"/>
    </location>
</feature>
<dbReference type="GO" id="GO:0005615">
    <property type="term" value="C:extracellular space"/>
    <property type="evidence" value="ECO:0007669"/>
    <property type="project" value="TreeGrafter"/>
</dbReference>
<dbReference type="EMBL" id="JAPXFL010000001">
    <property type="protein sequence ID" value="KAK9511366.1"/>
    <property type="molecule type" value="Genomic_DNA"/>
</dbReference>
<dbReference type="InterPro" id="IPR031311">
    <property type="entry name" value="CHIT_BIND_RR_consensus"/>
</dbReference>
<dbReference type="InterPro" id="IPR000618">
    <property type="entry name" value="Insect_cuticle"/>
</dbReference>
<accession>A0AAW1DKQ3</accession>
<name>A0AAW1DKQ3_9HEMI</name>
<sequence>MNAMLMCGVLAALSVAVSAGHLGGYSLGAGYGGASAGYHGGDDHHIDYYSPPHYTYEYKVEDGHTGDIKSQHESREGDKVKGYYMLKEADGTIREVHYTADKHNGFNAEVKRIGHAVHPQVYGYQHGQQHHAAHY</sequence>
<feature type="chain" id="PRO_5043889518" evidence="3">
    <location>
        <begin position="20"/>
        <end position="135"/>
    </location>
</feature>
<dbReference type="PANTHER" id="PTHR12236">
    <property type="entry name" value="STRUCTURAL CONTITUENT OF CUTICLE"/>
    <property type="match status" value="1"/>
</dbReference>
<keyword evidence="3" id="KW-0732">Signal</keyword>
<dbReference type="PRINTS" id="PR00947">
    <property type="entry name" value="CUTICLE"/>
</dbReference>
<proteinExistence type="predicted"/>
<keyword evidence="1 2" id="KW-0193">Cuticle</keyword>
<reference evidence="4 5" key="1">
    <citation type="submission" date="2022-12" db="EMBL/GenBank/DDBJ databases">
        <title>Chromosome-level genome assembly of true bugs.</title>
        <authorList>
            <person name="Ma L."/>
            <person name="Li H."/>
        </authorList>
    </citation>
    <scope>NUCLEOTIDE SEQUENCE [LARGE SCALE GENOMIC DNA]</scope>
    <source>
        <strain evidence="4">Lab_2022b</strain>
    </source>
</reference>
<evidence type="ECO:0000256" key="2">
    <source>
        <dbReference type="PROSITE-ProRule" id="PRU00497"/>
    </source>
</evidence>
<dbReference type="Proteomes" id="UP001461498">
    <property type="component" value="Unassembled WGS sequence"/>
</dbReference>
<keyword evidence="5" id="KW-1185">Reference proteome</keyword>
<dbReference type="GO" id="GO:0042302">
    <property type="term" value="F:structural constituent of cuticle"/>
    <property type="evidence" value="ECO:0007669"/>
    <property type="project" value="UniProtKB-UniRule"/>
</dbReference>
<protein>
    <submittedName>
        <fullName evidence="4">Uncharacterized protein</fullName>
    </submittedName>
</protein>
<dbReference type="GO" id="GO:0031012">
    <property type="term" value="C:extracellular matrix"/>
    <property type="evidence" value="ECO:0007669"/>
    <property type="project" value="TreeGrafter"/>
</dbReference>
<dbReference type="AlphaFoldDB" id="A0AAW1DKQ3"/>
<evidence type="ECO:0000313" key="4">
    <source>
        <dbReference type="EMBL" id="KAK9511366.1"/>
    </source>
</evidence>
<evidence type="ECO:0000313" key="5">
    <source>
        <dbReference type="Proteomes" id="UP001461498"/>
    </source>
</evidence>
<organism evidence="4 5">
    <name type="scientific">Rhynocoris fuscipes</name>
    <dbReference type="NCBI Taxonomy" id="488301"/>
    <lineage>
        <taxon>Eukaryota</taxon>
        <taxon>Metazoa</taxon>
        <taxon>Ecdysozoa</taxon>
        <taxon>Arthropoda</taxon>
        <taxon>Hexapoda</taxon>
        <taxon>Insecta</taxon>
        <taxon>Pterygota</taxon>
        <taxon>Neoptera</taxon>
        <taxon>Paraneoptera</taxon>
        <taxon>Hemiptera</taxon>
        <taxon>Heteroptera</taxon>
        <taxon>Panheteroptera</taxon>
        <taxon>Cimicomorpha</taxon>
        <taxon>Reduviidae</taxon>
        <taxon>Harpactorinae</taxon>
        <taxon>Harpactorini</taxon>
        <taxon>Rhynocoris</taxon>
    </lineage>
</organism>
<dbReference type="PANTHER" id="PTHR12236:SF76">
    <property type="entry name" value="ADULT-SPECIFIC CUTICULAR PROTEIN ACP-20-LIKE PROTEIN"/>
    <property type="match status" value="1"/>
</dbReference>
<dbReference type="PROSITE" id="PS51155">
    <property type="entry name" value="CHIT_BIND_RR_2"/>
    <property type="match status" value="1"/>
</dbReference>
<dbReference type="Pfam" id="PF00379">
    <property type="entry name" value="Chitin_bind_4"/>
    <property type="match status" value="1"/>
</dbReference>
<evidence type="ECO:0000256" key="1">
    <source>
        <dbReference type="ARBA" id="ARBA00022460"/>
    </source>
</evidence>
<evidence type="ECO:0000256" key="3">
    <source>
        <dbReference type="SAM" id="SignalP"/>
    </source>
</evidence>
<gene>
    <name evidence="4" type="ORF">O3M35_000034</name>
</gene>